<dbReference type="InterPro" id="IPR024412">
    <property type="entry name" value="Lsr2_dim_dom"/>
</dbReference>
<accession>A0A2T7WNG1</accession>
<evidence type="ECO:0000259" key="3">
    <source>
        <dbReference type="Pfam" id="PF23359"/>
    </source>
</evidence>
<dbReference type="GO" id="GO:0016746">
    <property type="term" value="F:acyltransferase activity"/>
    <property type="evidence" value="ECO:0007669"/>
    <property type="project" value="InterPro"/>
</dbReference>
<reference evidence="4 5" key="1">
    <citation type="submission" date="2018-04" db="EMBL/GenBank/DDBJ databases">
        <authorList>
            <person name="Go L.Y."/>
            <person name="Mitchell J.A."/>
        </authorList>
    </citation>
    <scope>NUCLEOTIDE SEQUENCE [LARGE SCALE GENOMIC DNA]</scope>
    <source>
        <strain evidence="4 5">TPD7010</strain>
    </source>
</reference>
<dbReference type="EMBL" id="QDFT01000010">
    <property type="protein sequence ID" value="PVE76131.1"/>
    <property type="molecule type" value="Genomic_DNA"/>
</dbReference>
<feature type="domain" description="Lsr2 dimerization" evidence="2">
    <location>
        <begin position="1"/>
        <end position="59"/>
    </location>
</feature>
<proteinExistence type="predicted"/>
<dbReference type="AlphaFoldDB" id="A0A2T7WNG1"/>
<evidence type="ECO:0000313" key="4">
    <source>
        <dbReference type="EMBL" id="PVE76131.1"/>
    </source>
</evidence>
<dbReference type="Gene3D" id="4.10.320.10">
    <property type="entry name" value="E3-binding domain"/>
    <property type="match status" value="1"/>
</dbReference>
<gene>
    <name evidence="4" type="ORF">DC432_05720</name>
</gene>
<dbReference type="Proteomes" id="UP000244649">
    <property type="component" value="Unassembled WGS sequence"/>
</dbReference>
<dbReference type="GO" id="GO:0003677">
    <property type="term" value="F:DNA binding"/>
    <property type="evidence" value="ECO:0007669"/>
    <property type="project" value="UniProtKB-KW"/>
</dbReference>
<dbReference type="InterPro" id="IPR042261">
    <property type="entry name" value="Lsr2-like_dimerization"/>
</dbReference>
<evidence type="ECO:0000259" key="2">
    <source>
        <dbReference type="Pfam" id="PF11774"/>
    </source>
</evidence>
<evidence type="ECO:0000313" key="5">
    <source>
        <dbReference type="Proteomes" id="UP000244649"/>
    </source>
</evidence>
<comment type="caution">
    <text evidence="4">The sequence shown here is derived from an EMBL/GenBank/DDBJ whole genome shotgun (WGS) entry which is preliminary data.</text>
</comment>
<dbReference type="Pfam" id="PF23359">
    <property type="entry name" value="Lsr2_DNA-bd"/>
    <property type="match status" value="1"/>
</dbReference>
<dbReference type="InterPro" id="IPR036625">
    <property type="entry name" value="E3-bd_dom_sf"/>
</dbReference>
<keyword evidence="1" id="KW-0238">DNA-binding</keyword>
<dbReference type="Gene3D" id="3.30.60.230">
    <property type="entry name" value="Lsr2, dimerization domain"/>
    <property type="match status" value="1"/>
</dbReference>
<name>A0A2T7WNG1_MICTE</name>
<feature type="domain" description="Lsr2 DNA-binding" evidence="3">
    <location>
        <begin position="79"/>
        <end position="111"/>
    </location>
</feature>
<dbReference type="Pfam" id="PF11774">
    <property type="entry name" value="Lsr2"/>
    <property type="match status" value="1"/>
</dbReference>
<protein>
    <recommendedName>
        <fullName evidence="6">Lsr2 family protein</fullName>
    </recommendedName>
</protein>
<sequence length="112" mass="12362">MAKKHITQLIDDLDGTVIDDGTTVHFSLEGRAYEIDLSEDNAEKLRDAFRPFIAAGRTAGSAHVPLRRASRPRAVPTRDLVDVRSWAEKNGFAISDRGRISESILTAYDAAH</sequence>
<organism evidence="4 5">
    <name type="scientific">Microbacterium testaceum</name>
    <name type="common">Aureobacterium testaceum</name>
    <name type="synonym">Brevibacterium testaceum</name>
    <dbReference type="NCBI Taxonomy" id="2033"/>
    <lineage>
        <taxon>Bacteria</taxon>
        <taxon>Bacillati</taxon>
        <taxon>Actinomycetota</taxon>
        <taxon>Actinomycetes</taxon>
        <taxon>Micrococcales</taxon>
        <taxon>Microbacteriaceae</taxon>
        <taxon>Microbacterium</taxon>
    </lineage>
</organism>
<dbReference type="RefSeq" id="WP_116537050.1">
    <property type="nucleotide sequence ID" value="NZ_JAQDQE010000004.1"/>
</dbReference>
<evidence type="ECO:0008006" key="6">
    <source>
        <dbReference type="Google" id="ProtNLM"/>
    </source>
</evidence>
<dbReference type="InterPro" id="IPR055370">
    <property type="entry name" value="Lsr2_DNA-bd"/>
</dbReference>
<evidence type="ECO:0000256" key="1">
    <source>
        <dbReference type="ARBA" id="ARBA00023125"/>
    </source>
</evidence>